<comment type="function">
    <text evidence="2">Hydrolyzes RNA 2',3'-cyclic phosphodiester to an RNA 2'-phosphomonoester.</text>
</comment>
<keyword evidence="1 2" id="KW-0378">Hydrolase</keyword>
<dbReference type="PANTHER" id="PTHR35561:SF1">
    <property type="entry name" value="RNA 2',3'-CYCLIC PHOSPHODIESTERASE"/>
    <property type="match status" value="1"/>
</dbReference>
<comment type="catalytic activity">
    <reaction evidence="2">
        <text>a 3'-end 2',3'-cyclophospho-ribonucleotide-RNA + H2O = a 3'-end 2'-phospho-ribonucleotide-RNA + H(+)</text>
        <dbReference type="Rhea" id="RHEA:11828"/>
        <dbReference type="Rhea" id="RHEA-COMP:10464"/>
        <dbReference type="Rhea" id="RHEA-COMP:17353"/>
        <dbReference type="ChEBI" id="CHEBI:15377"/>
        <dbReference type="ChEBI" id="CHEBI:15378"/>
        <dbReference type="ChEBI" id="CHEBI:83064"/>
        <dbReference type="ChEBI" id="CHEBI:173113"/>
        <dbReference type="EC" id="3.1.4.58"/>
    </reaction>
</comment>
<organism evidence="4 5">
    <name type="scientific">Botrimarina colliarenosi</name>
    <dbReference type="NCBI Taxonomy" id="2528001"/>
    <lineage>
        <taxon>Bacteria</taxon>
        <taxon>Pseudomonadati</taxon>
        <taxon>Planctomycetota</taxon>
        <taxon>Planctomycetia</taxon>
        <taxon>Pirellulales</taxon>
        <taxon>Lacipirellulaceae</taxon>
        <taxon>Botrimarina</taxon>
    </lineage>
</organism>
<dbReference type="EMBL" id="SJPR01000007">
    <property type="protein sequence ID" value="TWT94059.1"/>
    <property type="molecule type" value="Genomic_DNA"/>
</dbReference>
<keyword evidence="4" id="KW-0436">Ligase</keyword>
<name>A0A5C6A3K5_9BACT</name>
<accession>A0A5C6A3K5</accession>
<evidence type="ECO:0000256" key="1">
    <source>
        <dbReference type="ARBA" id="ARBA00022801"/>
    </source>
</evidence>
<dbReference type="GO" id="GO:0008664">
    <property type="term" value="F:RNA 2',3'-cyclic 3'-phosphodiesterase activity"/>
    <property type="evidence" value="ECO:0007669"/>
    <property type="project" value="UniProtKB-EC"/>
</dbReference>
<feature type="short sequence motif" description="HXTX 2" evidence="2">
    <location>
        <begin position="130"/>
        <end position="133"/>
    </location>
</feature>
<feature type="domain" description="Phosphoesterase HXTX" evidence="3">
    <location>
        <begin position="11"/>
        <end position="94"/>
    </location>
</feature>
<dbReference type="GO" id="GO:0016874">
    <property type="term" value="F:ligase activity"/>
    <property type="evidence" value="ECO:0007669"/>
    <property type="project" value="UniProtKB-KW"/>
</dbReference>
<reference evidence="4 5" key="1">
    <citation type="submission" date="2019-02" db="EMBL/GenBank/DDBJ databases">
        <title>Deep-cultivation of Planctomycetes and their phenomic and genomic characterization uncovers novel biology.</title>
        <authorList>
            <person name="Wiegand S."/>
            <person name="Jogler M."/>
            <person name="Boedeker C."/>
            <person name="Pinto D."/>
            <person name="Vollmers J."/>
            <person name="Rivas-Marin E."/>
            <person name="Kohn T."/>
            <person name="Peeters S.H."/>
            <person name="Heuer A."/>
            <person name="Rast P."/>
            <person name="Oberbeckmann S."/>
            <person name="Bunk B."/>
            <person name="Jeske O."/>
            <person name="Meyerdierks A."/>
            <person name="Storesund J.E."/>
            <person name="Kallscheuer N."/>
            <person name="Luecker S."/>
            <person name="Lage O.M."/>
            <person name="Pohl T."/>
            <person name="Merkel B.J."/>
            <person name="Hornburger P."/>
            <person name="Mueller R.-W."/>
            <person name="Bruemmer F."/>
            <person name="Labrenz M."/>
            <person name="Spormann A.M."/>
            <person name="Op Den Camp H."/>
            <person name="Overmann J."/>
            <person name="Amann R."/>
            <person name="Jetten M.S.M."/>
            <person name="Mascher T."/>
            <person name="Medema M.H."/>
            <person name="Devos D.P."/>
            <person name="Kaster A.-K."/>
            <person name="Ovreas L."/>
            <person name="Rohde M."/>
            <person name="Galperin M.Y."/>
            <person name="Jogler C."/>
        </authorList>
    </citation>
    <scope>NUCLEOTIDE SEQUENCE [LARGE SCALE GENOMIC DNA]</scope>
    <source>
        <strain evidence="4 5">Pla108</strain>
    </source>
</reference>
<feature type="active site" description="Proton donor" evidence="2">
    <location>
        <position position="43"/>
    </location>
</feature>
<dbReference type="SUPFAM" id="SSF55144">
    <property type="entry name" value="LigT-like"/>
    <property type="match status" value="1"/>
</dbReference>
<comment type="caution">
    <text evidence="4">The sequence shown here is derived from an EMBL/GenBank/DDBJ whole genome shotgun (WGS) entry which is preliminary data.</text>
</comment>
<keyword evidence="5" id="KW-1185">Reference proteome</keyword>
<dbReference type="HAMAP" id="MF_01940">
    <property type="entry name" value="RNA_CPDase"/>
    <property type="match status" value="1"/>
</dbReference>
<feature type="domain" description="Phosphoesterase HXTX" evidence="3">
    <location>
        <begin position="98"/>
        <end position="178"/>
    </location>
</feature>
<feature type="short sequence motif" description="HXTX 1" evidence="2">
    <location>
        <begin position="43"/>
        <end position="46"/>
    </location>
</feature>
<evidence type="ECO:0000313" key="4">
    <source>
        <dbReference type="EMBL" id="TWT94059.1"/>
    </source>
</evidence>
<sequence length="195" mass="21419">MAKTRTFVAIDADDAVRRRLAALTDRLRPYAPDANWVEEENLHLTLLFLGDLADAEVAEVCRRTEWIARANPPFTLRVAGVGAFPNPVRPRALWVGATDGAEEICRLQADLDEDLTELAPRGENRSFVPHWTLARMGRRGAAVSPHLTDVLAGLADHEAGELRIDQIVVYSSELRPGGPDYYPLATCPLGIQGKA</sequence>
<feature type="active site" description="Proton acceptor" evidence="2">
    <location>
        <position position="130"/>
    </location>
</feature>
<dbReference type="InterPro" id="IPR009097">
    <property type="entry name" value="Cyclic_Pdiesterase"/>
</dbReference>
<dbReference type="AlphaFoldDB" id="A0A5C6A3K5"/>
<proteinExistence type="inferred from homology"/>
<evidence type="ECO:0000259" key="3">
    <source>
        <dbReference type="Pfam" id="PF02834"/>
    </source>
</evidence>
<evidence type="ECO:0000313" key="5">
    <source>
        <dbReference type="Proteomes" id="UP000317421"/>
    </source>
</evidence>
<comment type="similarity">
    <text evidence="2">Belongs to the 2H phosphoesterase superfamily. ThpR family.</text>
</comment>
<dbReference type="Gene3D" id="3.90.1140.10">
    <property type="entry name" value="Cyclic phosphodiesterase"/>
    <property type="match status" value="1"/>
</dbReference>
<dbReference type="NCBIfam" id="TIGR02258">
    <property type="entry name" value="2_5_ligase"/>
    <property type="match status" value="1"/>
</dbReference>
<dbReference type="InterPro" id="IPR014051">
    <property type="entry name" value="Phosphoesterase_HXTX"/>
</dbReference>
<evidence type="ECO:0000256" key="2">
    <source>
        <dbReference type="HAMAP-Rule" id="MF_01940"/>
    </source>
</evidence>
<dbReference type="InterPro" id="IPR004175">
    <property type="entry name" value="RNA_CPDase"/>
</dbReference>
<dbReference type="EC" id="3.1.4.58" evidence="2"/>
<dbReference type="PANTHER" id="PTHR35561">
    <property type="entry name" value="RNA 2',3'-CYCLIC PHOSPHODIESTERASE"/>
    <property type="match status" value="1"/>
</dbReference>
<dbReference type="RefSeq" id="WP_146446463.1">
    <property type="nucleotide sequence ID" value="NZ_SJPR01000007.1"/>
</dbReference>
<gene>
    <name evidence="4" type="ORF">Pla108_37710</name>
</gene>
<protein>
    <recommendedName>
        <fullName evidence="2">RNA 2',3'-cyclic phosphodiesterase</fullName>
        <shortName evidence="2">RNA 2',3'-CPDase</shortName>
        <ecNumber evidence="2">3.1.4.58</ecNumber>
    </recommendedName>
</protein>
<dbReference type="OrthoDB" id="9789350at2"/>
<dbReference type="Proteomes" id="UP000317421">
    <property type="component" value="Unassembled WGS sequence"/>
</dbReference>
<dbReference type="Pfam" id="PF02834">
    <property type="entry name" value="LigT_PEase"/>
    <property type="match status" value="2"/>
</dbReference>
<dbReference type="GO" id="GO:0004113">
    <property type="term" value="F:2',3'-cyclic-nucleotide 3'-phosphodiesterase activity"/>
    <property type="evidence" value="ECO:0007669"/>
    <property type="project" value="InterPro"/>
</dbReference>